<dbReference type="InterPro" id="IPR043429">
    <property type="entry name" value="ArtM/GltK/GlnP/TcyL/YhdX-like"/>
</dbReference>
<dbReference type="PANTHER" id="PTHR30614">
    <property type="entry name" value="MEMBRANE COMPONENT OF AMINO ACID ABC TRANSPORTER"/>
    <property type="match status" value="1"/>
</dbReference>
<evidence type="ECO:0000256" key="5">
    <source>
        <dbReference type="ARBA" id="ARBA00022970"/>
    </source>
</evidence>
<evidence type="ECO:0000313" key="11">
    <source>
        <dbReference type="Proteomes" id="UP000050816"/>
    </source>
</evidence>
<dbReference type="EMBL" id="AZFK01000016">
    <property type="protein sequence ID" value="KRL91780.1"/>
    <property type="molecule type" value="Genomic_DNA"/>
</dbReference>
<evidence type="ECO:0000256" key="1">
    <source>
        <dbReference type="ARBA" id="ARBA00004651"/>
    </source>
</evidence>
<organism evidence="10 11">
    <name type="scientific">Limosilactobacillus ingluviei DSM 15946</name>
    <dbReference type="NCBI Taxonomy" id="1423760"/>
    <lineage>
        <taxon>Bacteria</taxon>
        <taxon>Bacillati</taxon>
        <taxon>Bacillota</taxon>
        <taxon>Bacilli</taxon>
        <taxon>Lactobacillales</taxon>
        <taxon>Lactobacillaceae</taxon>
        <taxon>Limosilactobacillus</taxon>
    </lineage>
</organism>
<gene>
    <name evidence="10" type="ORF">FC43_GL000750</name>
</gene>
<keyword evidence="6 8" id="KW-1133">Transmembrane helix</keyword>
<keyword evidence="7 8" id="KW-0472">Membrane</keyword>
<keyword evidence="5" id="KW-0029">Amino-acid transport</keyword>
<dbReference type="NCBIfam" id="TIGR01726">
    <property type="entry name" value="HEQRo_perm_3TM"/>
    <property type="match status" value="1"/>
</dbReference>
<dbReference type="Proteomes" id="UP000050816">
    <property type="component" value="Unassembled WGS sequence"/>
</dbReference>
<comment type="caution">
    <text evidence="10">The sequence shown here is derived from an EMBL/GenBank/DDBJ whole genome shotgun (WGS) entry which is preliminary data.</text>
</comment>
<keyword evidence="4 8" id="KW-0812">Transmembrane</keyword>
<name>A0A0R1UFX1_9LACO</name>
<evidence type="ECO:0000259" key="9">
    <source>
        <dbReference type="PROSITE" id="PS50928"/>
    </source>
</evidence>
<dbReference type="PROSITE" id="PS50928">
    <property type="entry name" value="ABC_TM1"/>
    <property type="match status" value="1"/>
</dbReference>
<evidence type="ECO:0000256" key="3">
    <source>
        <dbReference type="ARBA" id="ARBA00022475"/>
    </source>
</evidence>
<dbReference type="GO" id="GO:0015184">
    <property type="term" value="F:L-cystine transmembrane transporter activity"/>
    <property type="evidence" value="ECO:0007669"/>
    <property type="project" value="TreeGrafter"/>
</dbReference>
<dbReference type="PATRIC" id="fig|1423760.3.peg.771"/>
<feature type="transmembrane region" description="Helical" evidence="8">
    <location>
        <begin position="212"/>
        <end position="232"/>
    </location>
</feature>
<dbReference type="CDD" id="cd06261">
    <property type="entry name" value="TM_PBP2"/>
    <property type="match status" value="1"/>
</dbReference>
<feature type="transmembrane region" description="Helical" evidence="8">
    <location>
        <begin position="37"/>
        <end position="59"/>
    </location>
</feature>
<dbReference type="InterPro" id="IPR010065">
    <property type="entry name" value="AA_ABC_transptr_permease_3TM"/>
</dbReference>
<dbReference type="PANTHER" id="PTHR30614:SF0">
    <property type="entry name" value="L-CYSTINE TRANSPORT SYSTEM PERMEASE PROTEIN TCYL"/>
    <property type="match status" value="1"/>
</dbReference>
<dbReference type="Pfam" id="PF00528">
    <property type="entry name" value="BPD_transp_1"/>
    <property type="match status" value="1"/>
</dbReference>
<evidence type="ECO:0000256" key="7">
    <source>
        <dbReference type="ARBA" id="ARBA00023136"/>
    </source>
</evidence>
<comment type="similarity">
    <text evidence="8">Belongs to the binding-protein-dependent transport system permease family.</text>
</comment>
<keyword evidence="2 8" id="KW-0813">Transport</keyword>
<protein>
    <submittedName>
        <fullName evidence="10">Ectoine hydroxyectoine ABC transporter, permease EhuC</fullName>
    </submittedName>
</protein>
<dbReference type="AlphaFoldDB" id="A0A0R1UFX1"/>
<evidence type="ECO:0000313" key="10">
    <source>
        <dbReference type="EMBL" id="KRL91780.1"/>
    </source>
</evidence>
<proteinExistence type="inferred from homology"/>
<dbReference type="Gene3D" id="1.10.3720.10">
    <property type="entry name" value="MetI-like"/>
    <property type="match status" value="1"/>
</dbReference>
<feature type="transmembrane region" description="Helical" evidence="8">
    <location>
        <begin position="80"/>
        <end position="104"/>
    </location>
</feature>
<dbReference type="InterPro" id="IPR000515">
    <property type="entry name" value="MetI-like"/>
</dbReference>
<feature type="domain" description="ABC transmembrane type-1" evidence="9">
    <location>
        <begin position="35"/>
        <end position="233"/>
    </location>
</feature>
<comment type="subcellular location">
    <subcellularLocation>
        <location evidence="1 8">Cell membrane</location>
        <topology evidence="1 8">Multi-pass membrane protein</topology>
    </subcellularLocation>
</comment>
<sequence>MSLCCGLFGNLNNEKGIIMWEIIRTATPEIVWAGLKYTIPIAVISFAIGLVIAAITALVRTSTPRGNQVVKGLWYLGRAVFTFYVWLFRSTPLLVQLFIVFFGLPNLGIQFDAWTAGIITFSLNTGAYASETIRGAISSLPTSQWEAAYSLGMTYHQVLFLVIFPQALRVALPPLSNSFIGLVKDTSLASSITILEMFMVSQQIASHNYQPLLMYSIVAAVYAVFCTILTILQHALEKRMSRYVVAEGE</sequence>
<evidence type="ECO:0000256" key="2">
    <source>
        <dbReference type="ARBA" id="ARBA00022448"/>
    </source>
</evidence>
<reference evidence="10 11" key="1">
    <citation type="journal article" date="2015" name="Genome Announc.">
        <title>Expanding the biotechnology potential of lactobacilli through comparative genomics of 213 strains and associated genera.</title>
        <authorList>
            <person name="Sun Z."/>
            <person name="Harris H.M."/>
            <person name="McCann A."/>
            <person name="Guo C."/>
            <person name="Argimon S."/>
            <person name="Zhang W."/>
            <person name="Yang X."/>
            <person name="Jeffery I.B."/>
            <person name="Cooney J.C."/>
            <person name="Kagawa T.F."/>
            <person name="Liu W."/>
            <person name="Song Y."/>
            <person name="Salvetti E."/>
            <person name="Wrobel A."/>
            <person name="Rasinkangas P."/>
            <person name="Parkhill J."/>
            <person name="Rea M.C."/>
            <person name="O'Sullivan O."/>
            <person name="Ritari J."/>
            <person name="Douillard F.P."/>
            <person name="Paul Ross R."/>
            <person name="Yang R."/>
            <person name="Briner A.E."/>
            <person name="Felis G.E."/>
            <person name="de Vos W.M."/>
            <person name="Barrangou R."/>
            <person name="Klaenhammer T.R."/>
            <person name="Caufield P.W."/>
            <person name="Cui Y."/>
            <person name="Zhang H."/>
            <person name="O'Toole P.W."/>
        </authorList>
    </citation>
    <scope>NUCLEOTIDE SEQUENCE [LARGE SCALE GENOMIC DNA]</scope>
    <source>
        <strain evidence="10 11">DSM 15946</strain>
    </source>
</reference>
<evidence type="ECO:0000256" key="8">
    <source>
        <dbReference type="RuleBase" id="RU363032"/>
    </source>
</evidence>
<keyword evidence="3" id="KW-1003">Cell membrane</keyword>
<dbReference type="InterPro" id="IPR035906">
    <property type="entry name" value="MetI-like_sf"/>
</dbReference>
<evidence type="ECO:0000256" key="4">
    <source>
        <dbReference type="ARBA" id="ARBA00022692"/>
    </source>
</evidence>
<dbReference type="SUPFAM" id="SSF161098">
    <property type="entry name" value="MetI-like"/>
    <property type="match status" value="1"/>
</dbReference>
<dbReference type="GO" id="GO:0043190">
    <property type="term" value="C:ATP-binding cassette (ABC) transporter complex"/>
    <property type="evidence" value="ECO:0007669"/>
    <property type="project" value="InterPro"/>
</dbReference>
<accession>A0A0R1UFX1</accession>
<evidence type="ECO:0000256" key="6">
    <source>
        <dbReference type="ARBA" id="ARBA00022989"/>
    </source>
</evidence>